<keyword evidence="3" id="KW-1185">Reference proteome</keyword>
<dbReference type="Gene3D" id="3.90.1150.200">
    <property type="match status" value="1"/>
</dbReference>
<organism evidence="2 3">
    <name type="scientific">Levilactobacillus tongjiangensis</name>
    <dbReference type="NCBI Taxonomy" id="2486023"/>
    <lineage>
        <taxon>Bacteria</taxon>
        <taxon>Bacillati</taxon>
        <taxon>Bacillota</taxon>
        <taxon>Bacilli</taxon>
        <taxon>Lactobacillales</taxon>
        <taxon>Lactobacillaceae</taxon>
        <taxon>Levilactobacillus</taxon>
    </lineage>
</organism>
<dbReference type="EMBL" id="JBHSSK010000007">
    <property type="protein sequence ID" value="MFC6206300.1"/>
    <property type="molecule type" value="Genomic_DNA"/>
</dbReference>
<accession>A0ABW1SPC3</accession>
<gene>
    <name evidence="2" type="ORF">ACFP1G_02250</name>
</gene>
<evidence type="ECO:0000259" key="1">
    <source>
        <dbReference type="Pfam" id="PF08818"/>
    </source>
</evidence>
<dbReference type="RefSeq" id="WP_125692172.1">
    <property type="nucleotide sequence ID" value="NZ_JBHSSK010000007.1"/>
</dbReference>
<dbReference type="InterPro" id="IPR014922">
    <property type="entry name" value="YdhG-like"/>
</dbReference>
<reference evidence="3" key="1">
    <citation type="journal article" date="2019" name="Int. J. Syst. Evol. Microbiol.">
        <title>The Global Catalogue of Microorganisms (GCM) 10K type strain sequencing project: providing services to taxonomists for standard genome sequencing and annotation.</title>
        <authorList>
            <consortium name="The Broad Institute Genomics Platform"/>
            <consortium name="The Broad Institute Genome Sequencing Center for Infectious Disease"/>
            <person name="Wu L."/>
            <person name="Ma J."/>
        </authorList>
    </citation>
    <scope>NUCLEOTIDE SEQUENCE [LARGE SCALE GENOMIC DNA]</scope>
    <source>
        <strain evidence="3">CCM 8905</strain>
    </source>
</reference>
<sequence>MSPIPTYLTEKVAPEHQAQLTELYHLIQALLPTATERLGYGMPAFYVNGKPVIYFAAAKHHLGLYPTASPIAHFADELAAYHTSKGAIQLPYDQPLPTDLITEIVNFRVHEITD</sequence>
<evidence type="ECO:0000313" key="2">
    <source>
        <dbReference type="EMBL" id="MFC6206300.1"/>
    </source>
</evidence>
<dbReference type="Proteomes" id="UP001596254">
    <property type="component" value="Unassembled WGS sequence"/>
</dbReference>
<evidence type="ECO:0000313" key="3">
    <source>
        <dbReference type="Proteomes" id="UP001596254"/>
    </source>
</evidence>
<comment type="caution">
    <text evidence="2">The sequence shown here is derived from an EMBL/GenBank/DDBJ whole genome shotgun (WGS) entry which is preliminary data.</text>
</comment>
<proteinExistence type="predicted"/>
<feature type="domain" description="YdhG-like" evidence="1">
    <location>
        <begin position="16"/>
        <end position="109"/>
    </location>
</feature>
<dbReference type="SUPFAM" id="SSF159888">
    <property type="entry name" value="YdhG-like"/>
    <property type="match status" value="1"/>
</dbReference>
<name>A0ABW1SPC3_9LACO</name>
<protein>
    <submittedName>
        <fullName evidence="2">Iron chaperone</fullName>
    </submittedName>
</protein>
<dbReference type="Pfam" id="PF08818">
    <property type="entry name" value="DUF1801"/>
    <property type="match status" value="1"/>
</dbReference>